<dbReference type="PANTHER" id="PTHR46932:SF12">
    <property type="entry name" value="HEAVY METAL-ASSOCIATED ISOPRENYLATED PLANT PROTEIN 47"/>
    <property type="match status" value="1"/>
</dbReference>
<sequence length="118" mass="12988">MKKKISVKVTINCDKCKKKAMKVASEAGADSVALEGESKDLLVVIGDQVDPACLTLALRKKLCYATLVGVEEVKPPKEEAKKEEAKKEDQIPTPFCPQPTFIVWDQCYEPSPSFCSIL</sequence>
<protein>
    <submittedName>
        <fullName evidence="1">Uncharacterized protein</fullName>
    </submittedName>
</protein>
<accession>A0A843TH35</accession>
<dbReference type="OrthoDB" id="692882at2759"/>
<evidence type="ECO:0000313" key="1">
    <source>
        <dbReference type="EMBL" id="MQL67999.1"/>
    </source>
</evidence>
<dbReference type="Gene3D" id="3.30.70.100">
    <property type="match status" value="1"/>
</dbReference>
<keyword evidence="2" id="KW-1185">Reference proteome</keyword>
<comment type="caution">
    <text evidence="1">The sequence shown here is derived from an EMBL/GenBank/DDBJ whole genome shotgun (WGS) entry which is preliminary data.</text>
</comment>
<dbReference type="AlphaFoldDB" id="A0A843TH35"/>
<name>A0A843TH35_COLES</name>
<dbReference type="EMBL" id="NMUH01000005">
    <property type="protein sequence ID" value="MQL67999.1"/>
    <property type="molecule type" value="Genomic_DNA"/>
</dbReference>
<evidence type="ECO:0000313" key="2">
    <source>
        <dbReference type="Proteomes" id="UP000652761"/>
    </source>
</evidence>
<dbReference type="PANTHER" id="PTHR46932">
    <property type="entry name" value="HEAVY METAL-ASSOCIATED ISOPRENYLATED PLANT PROTEIN 47"/>
    <property type="match status" value="1"/>
</dbReference>
<dbReference type="InterPro" id="IPR042885">
    <property type="entry name" value="HIPP47/16"/>
</dbReference>
<reference evidence="1" key="1">
    <citation type="submission" date="2017-07" db="EMBL/GenBank/DDBJ databases">
        <title>Taro Niue Genome Assembly and Annotation.</title>
        <authorList>
            <person name="Atibalentja N."/>
            <person name="Keating K."/>
            <person name="Fields C.J."/>
        </authorList>
    </citation>
    <scope>NUCLEOTIDE SEQUENCE</scope>
    <source>
        <strain evidence="1">Niue_2</strain>
        <tissue evidence="1">Leaf</tissue>
    </source>
</reference>
<organism evidence="1 2">
    <name type="scientific">Colocasia esculenta</name>
    <name type="common">Wild taro</name>
    <name type="synonym">Arum esculentum</name>
    <dbReference type="NCBI Taxonomy" id="4460"/>
    <lineage>
        <taxon>Eukaryota</taxon>
        <taxon>Viridiplantae</taxon>
        <taxon>Streptophyta</taxon>
        <taxon>Embryophyta</taxon>
        <taxon>Tracheophyta</taxon>
        <taxon>Spermatophyta</taxon>
        <taxon>Magnoliopsida</taxon>
        <taxon>Liliopsida</taxon>
        <taxon>Araceae</taxon>
        <taxon>Aroideae</taxon>
        <taxon>Colocasieae</taxon>
        <taxon>Colocasia</taxon>
    </lineage>
</organism>
<gene>
    <name evidence="1" type="ORF">Taro_000227</name>
</gene>
<proteinExistence type="predicted"/>
<dbReference type="Proteomes" id="UP000652761">
    <property type="component" value="Unassembled WGS sequence"/>
</dbReference>